<sequence>MRRRTTAAVAATTLLSAGAVVAAVAAGRWAYDAARVRRPPGFAGARLSVHSTAAGQVTLTRSLHSLRRGTYGLAGKSCHAVVGPPLEVRAGPDSVVRRLERVDHGELTPGAPVTLTPQLHLGTPESALGITHTDVSIPAPDGPLPAWFIPGSRDTWVIALHGFGATREHPLNIVPFLHDQHLPVLIPAHRGAWRDADAALGYALGYGARCVVLYGWSTGAAMALRAAAHSEARDRVAGLVLDSPVLDPAATLRALAARRGVPGPLLPLVTGGRPQKAAEPPPAPPPPGESGAPVPVLVLHGPGDTVAPWDASRDLAARHPESVTLHVIADAEHAAMWNADPPAYEERLRRFLTPLM</sequence>
<feature type="region of interest" description="Disordered" evidence="1">
    <location>
        <begin position="267"/>
        <end position="295"/>
    </location>
</feature>
<evidence type="ECO:0000313" key="4">
    <source>
        <dbReference type="Proteomes" id="UP001183246"/>
    </source>
</evidence>
<reference evidence="4" key="1">
    <citation type="submission" date="2023-07" db="EMBL/GenBank/DDBJ databases">
        <title>30 novel species of actinomycetes from the DSMZ collection.</title>
        <authorList>
            <person name="Nouioui I."/>
        </authorList>
    </citation>
    <scope>NUCLEOTIDE SEQUENCE [LARGE SCALE GENOMIC DNA]</scope>
    <source>
        <strain evidence="4">DSM 44938</strain>
    </source>
</reference>
<evidence type="ECO:0000256" key="2">
    <source>
        <dbReference type="SAM" id="SignalP"/>
    </source>
</evidence>
<dbReference type="PANTHER" id="PTHR12277:SF79">
    <property type="entry name" value="XAA-PRO DIPEPTIDYL-PEPTIDASE-RELATED"/>
    <property type="match status" value="1"/>
</dbReference>
<feature type="compositionally biased region" description="Pro residues" evidence="1">
    <location>
        <begin position="279"/>
        <end position="288"/>
    </location>
</feature>
<dbReference type="GO" id="GO:0016787">
    <property type="term" value="F:hydrolase activity"/>
    <property type="evidence" value="ECO:0007669"/>
    <property type="project" value="UniProtKB-KW"/>
</dbReference>
<dbReference type="PANTHER" id="PTHR12277">
    <property type="entry name" value="ALPHA/BETA HYDROLASE DOMAIN-CONTAINING PROTEIN"/>
    <property type="match status" value="1"/>
</dbReference>
<comment type="caution">
    <text evidence="3">The sequence shown here is derived from an EMBL/GenBank/DDBJ whole genome shotgun (WGS) entry which is preliminary data.</text>
</comment>
<feature type="chain" id="PRO_5046314776" evidence="2">
    <location>
        <begin position="23"/>
        <end position="356"/>
    </location>
</feature>
<dbReference type="SUPFAM" id="SSF53474">
    <property type="entry name" value="alpha/beta-Hydrolases"/>
    <property type="match status" value="1"/>
</dbReference>
<protein>
    <submittedName>
        <fullName evidence="3">Alpha/beta hydrolase</fullName>
    </submittedName>
</protein>
<evidence type="ECO:0000256" key="1">
    <source>
        <dbReference type="SAM" id="MobiDB-lite"/>
    </source>
</evidence>
<keyword evidence="4" id="KW-1185">Reference proteome</keyword>
<name>A0ABU2MT94_9ACTN</name>
<gene>
    <name evidence="3" type="ORF">RM590_19895</name>
</gene>
<keyword evidence="2" id="KW-0732">Signal</keyword>
<dbReference type="Proteomes" id="UP001183246">
    <property type="component" value="Unassembled WGS sequence"/>
</dbReference>
<feature type="signal peptide" evidence="2">
    <location>
        <begin position="1"/>
        <end position="22"/>
    </location>
</feature>
<accession>A0ABU2MT94</accession>
<organism evidence="3 4">
    <name type="scientific">Streptomyces litchfieldiae</name>
    <dbReference type="NCBI Taxonomy" id="3075543"/>
    <lineage>
        <taxon>Bacteria</taxon>
        <taxon>Bacillati</taxon>
        <taxon>Actinomycetota</taxon>
        <taxon>Actinomycetes</taxon>
        <taxon>Kitasatosporales</taxon>
        <taxon>Streptomycetaceae</taxon>
        <taxon>Streptomyces</taxon>
    </lineage>
</organism>
<dbReference type="Gene3D" id="3.40.50.1820">
    <property type="entry name" value="alpha/beta hydrolase"/>
    <property type="match status" value="1"/>
</dbReference>
<dbReference type="RefSeq" id="WP_311705980.1">
    <property type="nucleotide sequence ID" value="NZ_JAVREL010000011.1"/>
</dbReference>
<keyword evidence="3" id="KW-0378">Hydrolase</keyword>
<evidence type="ECO:0000313" key="3">
    <source>
        <dbReference type="EMBL" id="MDT0344856.1"/>
    </source>
</evidence>
<dbReference type="InterPro" id="IPR029058">
    <property type="entry name" value="AB_hydrolase_fold"/>
</dbReference>
<proteinExistence type="predicted"/>
<dbReference type="EMBL" id="JAVREL010000011">
    <property type="protein sequence ID" value="MDT0344856.1"/>
    <property type="molecule type" value="Genomic_DNA"/>
</dbReference>